<keyword evidence="2" id="KW-1185">Reference proteome</keyword>
<protein>
    <submittedName>
        <fullName evidence="1">Uncharacterized protein</fullName>
    </submittedName>
</protein>
<gene>
    <name evidence="1" type="ORF">GA0070563_112129</name>
</gene>
<sequence length="123" mass="13315">MPESVLRRLTALESAVAALILAVHGTSRRQEPVSQQPSVGRIVHYVSYGTPGGEYTSQCRAAIVAGVPVGALPVADPDRAEEWDSDAVVVDLVVLNPTGLFFNRCPQSEDNHQGGTWHWPERV</sequence>
<accession>A0A1C5AC08</accession>
<evidence type="ECO:0000313" key="1">
    <source>
        <dbReference type="EMBL" id="SCF42778.1"/>
    </source>
</evidence>
<organism evidence="1 2">
    <name type="scientific">Micromonospora carbonacea</name>
    <dbReference type="NCBI Taxonomy" id="47853"/>
    <lineage>
        <taxon>Bacteria</taxon>
        <taxon>Bacillati</taxon>
        <taxon>Actinomycetota</taxon>
        <taxon>Actinomycetes</taxon>
        <taxon>Micromonosporales</taxon>
        <taxon>Micromonosporaceae</taxon>
        <taxon>Micromonospora</taxon>
    </lineage>
</organism>
<dbReference type="RefSeq" id="WP_218107404.1">
    <property type="nucleotide sequence ID" value="NZ_FMCT01000012.1"/>
</dbReference>
<proteinExistence type="predicted"/>
<dbReference type="Proteomes" id="UP000183585">
    <property type="component" value="Unassembled WGS sequence"/>
</dbReference>
<dbReference type="EMBL" id="FMCT01000012">
    <property type="protein sequence ID" value="SCF42778.1"/>
    <property type="molecule type" value="Genomic_DNA"/>
</dbReference>
<name>A0A1C5AC08_9ACTN</name>
<reference evidence="2" key="1">
    <citation type="submission" date="2016-06" db="EMBL/GenBank/DDBJ databases">
        <authorList>
            <person name="Varghese N."/>
            <person name="Submissions Spin"/>
        </authorList>
    </citation>
    <scope>NUCLEOTIDE SEQUENCE [LARGE SCALE GENOMIC DNA]</scope>
    <source>
        <strain evidence="2">DSM 43168</strain>
    </source>
</reference>
<evidence type="ECO:0000313" key="2">
    <source>
        <dbReference type="Proteomes" id="UP000183585"/>
    </source>
</evidence>
<dbReference type="AlphaFoldDB" id="A0A1C5AC08"/>